<protein>
    <submittedName>
        <fullName evidence="2">Uncharacterized protein</fullName>
    </submittedName>
</protein>
<keyword evidence="3" id="KW-1185">Reference proteome</keyword>
<organism evidence="2 3">
    <name type="scientific">Rhodopirellula baltica (strain DSM 10527 / NCIMB 13988 / SH1)</name>
    <dbReference type="NCBI Taxonomy" id="243090"/>
    <lineage>
        <taxon>Bacteria</taxon>
        <taxon>Pseudomonadati</taxon>
        <taxon>Planctomycetota</taxon>
        <taxon>Planctomycetia</taxon>
        <taxon>Pirellulales</taxon>
        <taxon>Pirellulaceae</taxon>
        <taxon>Rhodopirellula</taxon>
    </lineage>
</organism>
<proteinExistence type="predicted"/>
<dbReference type="EnsemblBacteria" id="CAD71768">
    <property type="protein sequence ID" value="CAD71768"/>
    <property type="gene ID" value="RB820"/>
</dbReference>
<sequence length="97" mass="10548">MRENRTYGSEGGESGSTGLPYPYTDPQSSQMDQIEGDSRGSIAYLHEAGGNPDGALNQFQRDTAQRRAPSLCALNLMLPAPCGTRVDCRSSFHHEET</sequence>
<reference evidence="2 3" key="1">
    <citation type="journal article" date="2003" name="Proc. Natl. Acad. Sci. U.S.A.">
        <title>Complete genome sequence of the marine planctomycete Pirellula sp. strain 1.</title>
        <authorList>
            <person name="Gloeckner F.O."/>
            <person name="Kube M."/>
            <person name="Bauer M."/>
            <person name="Teeling H."/>
            <person name="Lombardot T."/>
            <person name="Ludwig W."/>
            <person name="Gade D."/>
            <person name="Beck A."/>
            <person name="Borzym K."/>
            <person name="Heitmann K."/>
            <person name="Rabus R."/>
            <person name="Schlesner H."/>
            <person name="Amann R."/>
            <person name="Reinhardt R."/>
        </authorList>
    </citation>
    <scope>NUCLEOTIDE SEQUENCE [LARGE SCALE GENOMIC DNA]</scope>
    <source>
        <strain evidence="3">DSM 10527 / NCIMB 13988 / SH1</strain>
    </source>
</reference>
<dbReference type="STRING" id="243090.RB820"/>
<evidence type="ECO:0000313" key="3">
    <source>
        <dbReference type="Proteomes" id="UP000001025"/>
    </source>
</evidence>
<dbReference type="InParanoid" id="Q7UY80"/>
<evidence type="ECO:0000256" key="1">
    <source>
        <dbReference type="SAM" id="MobiDB-lite"/>
    </source>
</evidence>
<dbReference type="Proteomes" id="UP000001025">
    <property type="component" value="Chromosome"/>
</dbReference>
<feature type="region of interest" description="Disordered" evidence="1">
    <location>
        <begin position="1"/>
        <end position="57"/>
    </location>
</feature>
<accession>Q7UY80</accession>
<gene>
    <name evidence="2" type="ordered locus">RB820</name>
</gene>
<dbReference type="HOGENOM" id="CLU_2344714_0_0_0"/>
<evidence type="ECO:0000313" key="2">
    <source>
        <dbReference type="EMBL" id="CAD71768.1"/>
    </source>
</evidence>
<dbReference type="KEGG" id="rba:RB820"/>
<dbReference type="EMBL" id="BX294134">
    <property type="protein sequence ID" value="CAD71768.1"/>
    <property type="molecule type" value="Genomic_DNA"/>
</dbReference>
<dbReference type="AlphaFoldDB" id="Q7UY80"/>
<name>Q7UY80_RHOBA</name>